<protein>
    <recommendedName>
        <fullName evidence="3">Secreted protein</fullName>
    </recommendedName>
</protein>
<sequence length="69" mass="7332">MTIASTCMSWPIIIEVMPAAACTSPPIAAVEAAGKDTVINNHASKAVTRRKREAAKRCRENNGDMCASL</sequence>
<dbReference type="Proteomes" id="UP001156670">
    <property type="component" value="Unassembled WGS sequence"/>
</dbReference>
<accession>A0ABQ5XQP6</accession>
<reference evidence="2" key="1">
    <citation type="journal article" date="2019" name="Int. J. Syst. Evol. Microbiol.">
        <title>The Global Catalogue of Microorganisms (GCM) 10K type strain sequencing project: providing services to taxonomists for standard genome sequencing and annotation.</title>
        <authorList>
            <consortium name="The Broad Institute Genomics Platform"/>
            <consortium name="The Broad Institute Genome Sequencing Center for Infectious Disease"/>
            <person name="Wu L."/>
            <person name="Ma J."/>
        </authorList>
    </citation>
    <scope>NUCLEOTIDE SEQUENCE [LARGE SCALE GENOMIC DNA]</scope>
    <source>
        <strain evidence="2">NBRC 111980</strain>
    </source>
</reference>
<proteinExistence type="predicted"/>
<name>A0ABQ5XQP6_9GAMM</name>
<evidence type="ECO:0000313" key="1">
    <source>
        <dbReference type="EMBL" id="GLQ94070.1"/>
    </source>
</evidence>
<comment type="caution">
    <text evidence="1">The sequence shown here is derived from an EMBL/GenBank/DDBJ whole genome shotgun (WGS) entry which is preliminary data.</text>
</comment>
<keyword evidence="2" id="KW-1185">Reference proteome</keyword>
<gene>
    <name evidence="1" type="ORF">GCM10007901_30210</name>
</gene>
<dbReference type="EMBL" id="BSOB01000029">
    <property type="protein sequence ID" value="GLQ94070.1"/>
    <property type="molecule type" value="Genomic_DNA"/>
</dbReference>
<evidence type="ECO:0008006" key="3">
    <source>
        <dbReference type="Google" id="ProtNLM"/>
    </source>
</evidence>
<organism evidence="1 2">
    <name type="scientific">Dyella acidisoli</name>
    <dbReference type="NCBI Taxonomy" id="1867834"/>
    <lineage>
        <taxon>Bacteria</taxon>
        <taxon>Pseudomonadati</taxon>
        <taxon>Pseudomonadota</taxon>
        <taxon>Gammaproteobacteria</taxon>
        <taxon>Lysobacterales</taxon>
        <taxon>Rhodanobacteraceae</taxon>
        <taxon>Dyella</taxon>
    </lineage>
</organism>
<evidence type="ECO:0000313" key="2">
    <source>
        <dbReference type="Proteomes" id="UP001156670"/>
    </source>
</evidence>